<dbReference type="EMBL" id="LAVV01006980">
    <property type="protein sequence ID" value="KNZ57548.1"/>
    <property type="molecule type" value="Genomic_DNA"/>
</dbReference>
<dbReference type="AlphaFoldDB" id="A0A0L6V9W1"/>
<organism evidence="2 3">
    <name type="scientific">Puccinia sorghi</name>
    <dbReference type="NCBI Taxonomy" id="27349"/>
    <lineage>
        <taxon>Eukaryota</taxon>
        <taxon>Fungi</taxon>
        <taxon>Dikarya</taxon>
        <taxon>Basidiomycota</taxon>
        <taxon>Pucciniomycotina</taxon>
        <taxon>Pucciniomycetes</taxon>
        <taxon>Pucciniales</taxon>
        <taxon>Pucciniaceae</taxon>
        <taxon>Puccinia</taxon>
    </lineage>
</organism>
<evidence type="ECO:0000313" key="2">
    <source>
        <dbReference type="EMBL" id="KNZ57548.1"/>
    </source>
</evidence>
<feature type="transmembrane region" description="Helical" evidence="1">
    <location>
        <begin position="174"/>
        <end position="195"/>
    </location>
</feature>
<feature type="transmembrane region" description="Helical" evidence="1">
    <location>
        <begin position="80"/>
        <end position="98"/>
    </location>
</feature>
<name>A0A0L6V9W1_9BASI</name>
<feature type="transmembrane region" description="Helical" evidence="1">
    <location>
        <begin position="215"/>
        <end position="235"/>
    </location>
</feature>
<keyword evidence="1" id="KW-0472">Membrane</keyword>
<comment type="caution">
    <text evidence="2">The sequence shown here is derived from an EMBL/GenBank/DDBJ whole genome shotgun (WGS) entry which is preliminary data.</text>
</comment>
<evidence type="ECO:0000313" key="3">
    <source>
        <dbReference type="Proteomes" id="UP000037035"/>
    </source>
</evidence>
<protein>
    <submittedName>
        <fullName evidence="2">Uncharacterized protein</fullName>
    </submittedName>
</protein>
<proteinExistence type="predicted"/>
<dbReference type="Proteomes" id="UP000037035">
    <property type="component" value="Unassembled WGS sequence"/>
</dbReference>
<keyword evidence="1" id="KW-0812">Transmembrane</keyword>
<feature type="transmembrane region" description="Helical" evidence="1">
    <location>
        <begin position="305"/>
        <end position="328"/>
    </location>
</feature>
<dbReference type="VEuPathDB" id="FungiDB:VP01_2129g3"/>
<accession>A0A0L6V9W1</accession>
<reference evidence="2 3" key="1">
    <citation type="submission" date="2015-08" db="EMBL/GenBank/DDBJ databases">
        <title>Next Generation Sequencing and Analysis of the Genome of Puccinia sorghi L Schw, the Causal Agent of Maize Common Rust.</title>
        <authorList>
            <person name="Rochi L."/>
            <person name="Burguener G."/>
            <person name="Darino M."/>
            <person name="Turjanski A."/>
            <person name="Kreff E."/>
            <person name="Dieguez M.J."/>
            <person name="Sacco F."/>
        </authorList>
    </citation>
    <scope>NUCLEOTIDE SEQUENCE [LARGE SCALE GENOMIC DNA]</scope>
    <source>
        <strain evidence="2 3">RO10H11247</strain>
    </source>
</reference>
<gene>
    <name evidence="2" type="ORF">VP01_2129g3</name>
</gene>
<feature type="transmembrane region" description="Helical" evidence="1">
    <location>
        <begin position="41"/>
        <end position="60"/>
    </location>
</feature>
<sequence>MFAQWWQNAIPEAISWESNYNKFFQLTIKLNAKSASENNSAFLLLLFYLATFGALGALIQNLCAPQVSSRSQVCHLFGKLSNYVYASFFNFLHGINLKNGQKRHCGTFKFFKFYLALGLLFKTCFFFTNDLFRTITVANITNPQLETKVRGEGKTCFKTGVFSKTKIDFLIIDWFLIVDLLYFKRLIFGSFWELYVISISKKIKYRKMVDFLKPVNYIIVDLSIMTKLISSLMSLKRLLVKKKQVLKMWIFENPNQSITKKLISSFIDSKGLLVQNKHVSKRVDFWKPVNYIIVDLEKNGKWLRLAFLLSFYVQFISCIVCILLFICIKAGMFCKKIYILGENPFFWVGNPQNLLYSNLLVIGASNPIIYVRNPQNSFNAGCLGLDVTEPSLMCIEYSLVSLRKTPEWVSILL</sequence>
<feature type="transmembrane region" description="Helical" evidence="1">
    <location>
        <begin position="110"/>
        <end position="128"/>
    </location>
</feature>
<keyword evidence="1" id="KW-1133">Transmembrane helix</keyword>
<evidence type="ECO:0000256" key="1">
    <source>
        <dbReference type="SAM" id="Phobius"/>
    </source>
</evidence>
<keyword evidence="3" id="KW-1185">Reference proteome</keyword>